<dbReference type="Pfam" id="PF18557">
    <property type="entry name" value="NepR"/>
    <property type="match status" value="1"/>
</dbReference>
<sequence>MLDDGALIAAPEGLVVLNSRRPPRSARAKAETSDLGEQIGEQLRGIYDDVLNQPIPDRFLELLNQLESDPISPQRSKTPGEG</sequence>
<dbReference type="InterPro" id="IPR041649">
    <property type="entry name" value="NepR"/>
</dbReference>
<evidence type="ECO:0000259" key="1">
    <source>
        <dbReference type="Pfam" id="PF18557"/>
    </source>
</evidence>
<reference evidence="2" key="1">
    <citation type="journal article" date="2013" name="Arch. Microbiol.">
        <title>Stress resistance and C1 metabolism involved in plant colonization of a methanotroph Methylosinus sp. B4S.</title>
        <authorList>
            <person name="Iguchi H."/>
            <person name="Sato I."/>
            <person name="Yurimoto H."/>
            <person name="Sakai Y."/>
        </authorList>
    </citation>
    <scope>NUCLEOTIDE SEQUENCE</scope>
    <source>
        <strain evidence="2">B4S</strain>
    </source>
</reference>
<evidence type="ECO:0000313" key="2">
    <source>
        <dbReference type="EMBL" id="BAN84084.1"/>
    </source>
</evidence>
<dbReference type="AlphaFoldDB" id="T2HV38"/>
<proteinExistence type="predicted"/>
<protein>
    <submittedName>
        <fullName evidence="2">Anti-sigma factor</fullName>
    </submittedName>
</protein>
<organism evidence="2">
    <name type="scientific">Methylosinus sp. B4S</name>
    <dbReference type="NCBI Taxonomy" id="1117991"/>
    <lineage>
        <taxon>Bacteria</taxon>
        <taxon>Pseudomonadati</taxon>
        <taxon>Pseudomonadota</taxon>
        <taxon>Alphaproteobacteria</taxon>
        <taxon>Hyphomicrobiales</taxon>
        <taxon>Methylocystaceae</taxon>
        <taxon>Methylosinus</taxon>
    </lineage>
</organism>
<dbReference type="EMBL" id="AB741957">
    <property type="protein sequence ID" value="BAN84084.1"/>
    <property type="molecule type" value="Genomic_DNA"/>
</dbReference>
<gene>
    <name evidence="2" type="primary">nepR</name>
</gene>
<name>T2HV38_9HYPH</name>
<accession>T2HV38</accession>
<feature type="domain" description="Anti-sigma factor NepR" evidence="1">
    <location>
        <begin position="37"/>
        <end position="68"/>
    </location>
</feature>